<dbReference type="AlphaFoldDB" id="A0A9Q1KCD4"/>
<keyword evidence="2" id="KW-0812">Transmembrane</keyword>
<feature type="region of interest" description="Disordered" evidence="1">
    <location>
        <begin position="1"/>
        <end position="30"/>
    </location>
</feature>
<evidence type="ECO:0000313" key="4">
    <source>
        <dbReference type="Proteomes" id="UP001153076"/>
    </source>
</evidence>
<sequence length="226" mass="24649">MCPPPQPPAAAEAPLPPPQQQQPPVPAPPPYPYPYYDHRHRRSKSSSSSFASCFLATLFLAVVIIAGIITCFILFRPLDPEIAVNSMKFPVFSIHNGTANFTFFQYVAVRNPNRYSFSHYDSSLQLLSSATGPVGFIYIPAGNIAAGRTQYMSATFDVRSFPVPPEAAAMAADTAMGPGAPTMELESRMNLVGTVKVLKVFAHHVEKGATCRVTLQLELNLEDSFK</sequence>
<name>A0A9Q1KCD4_9CARY</name>
<reference evidence="3" key="1">
    <citation type="submission" date="2022-04" db="EMBL/GenBank/DDBJ databases">
        <title>Carnegiea gigantea Genome sequencing and assembly v2.</title>
        <authorList>
            <person name="Copetti D."/>
            <person name="Sanderson M.J."/>
            <person name="Burquez A."/>
            <person name="Wojciechowski M.F."/>
        </authorList>
    </citation>
    <scope>NUCLEOTIDE SEQUENCE</scope>
    <source>
        <strain evidence="3">SGP5-SGP5p</strain>
        <tissue evidence="3">Aerial part</tissue>
    </source>
</reference>
<feature type="transmembrane region" description="Helical" evidence="2">
    <location>
        <begin position="49"/>
        <end position="75"/>
    </location>
</feature>
<accession>A0A9Q1KCD4</accession>
<dbReference type="EMBL" id="JAKOGI010000186">
    <property type="protein sequence ID" value="KAJ8440647.1"/>
    <property type="molecule type" value="Genomic_DNA"/>
</dbReference>
<evidence type="ECO:0008006" key="5">
    <source>
        <dbReference type="Google" id="ProtNLM"/>
    </source>
</evidence>
<evidence type="ECO:0000313" key="3">
    <source>
        <dbReference type="EMBL" id="KAJ8440647.1"/>
    </source>
</evidence>
<keyword evidence="2" id="KW-0472">Membrane</keyword>
<gene>
    <name evidence="3" type="ORF">Cgig2_031064</name>
</gene>
<proteinExistence type="predicted"/>
<dbReference type="InterPro" id="IPR055301">
    <property type="entry name" value="Lea14-like_2"/>
</dbReference>
<evidence type="ECO:0000256" key="2">
    <source>
        <dbReference type="SAM" id="Phobius"/>
    </source>
</evidence>
<protein>
    <recommendedName>
        <fullName evidence="5">Late embryogenesis abundant protein LEA-2 subgroup domain-containing protein</fullName>
    </recommendedName>
</protein>
<dbReference type="PANTHER" id="PTHR31852">
    <property type="entry name" value="LATE EMBRYOGENESIS ABUNDANT (LEA) HYDROXYPROLINE-RICH GLYCOPROTEIN FAMILY"/>
    <property type="match status" value="1"/>
</dbReference>
<keyword evidence="2" id="KW-1133">Transmembrane helix</keyword>
<dbReference type="OrthoDB" id="685087at2759"/>
<evidence type="ECO:0000256" key="1">
    <source>
        <dbReference type="SAM" id="MobiDB-lite"/>
    </source>
</evidence>
<comment type="caution">
    <text evidence="3">The sequence shown here is derived from an EMBL/GenBank/DDBJ whole genome shotgun (WGS) entry which is preliminary data.</text>
</comment>
<dbReference type="Proteomes" id="UP001153076">
    <property type="component" value="Unassembled WGS sequence"/>
</dbReference>
<keyword evidence="4" id="KW-1185">Reference proteome</keyword>
<dbReference type="SUPFAM" id="SSF117070">
    <property type="entry name" value="LEA14-like"/>
    <property type="match status" value="1"/>
</dbReference>
<organism evidence="3 4">
    <name type="scientific">Carnegiea gigantea</name>
    <dbReference type="NCBI Taxonomy" id="171969"/>
    <lineage>
        <taxon>Eukaryota</taxon>
        <taxon>Viridiplantae</taxon>
        <taxon>Streptophyta</taxon>
        <taxon>Embryophyta</taxon>
        <taxon>Tracheophyta</taxon>
        <taxon>Spermatophyta</taxon>
        <taxon>Magnoliopsida</taxon>
        <taxon>eudicotyledons</taxon>
        <taxon>Gunneridae</taxon>
        <taxon>Pentapetalae</taxon>
        <taxon>Caryophyllales</taxon>
        <taxon>Cactineae</taxon>
        <taxon>Cactaceae</taxon>
        <taxon>Cactoideae</taxon>
        <taxon>Echinocereeae</taxon>
        <taxon>Carnegiea</taxon>
    </lineage>
</organism>